<dbReference type="RefSeq" id="WP_204747639.1">
    <property type="nucleotide sequence ID" value="NZ_CP069188.1"/>
</dbReference>
<gene>
    <name evidence="2" type="ORF">JMJ58_19260</name>
</gene>
<dbReference type="EMBL" id="CP069188">
    <property type="protein sequence ID" value="QRV15022.1"/>
    <property type="molecule type" value="Genomic_DNA"/>
</dbReference>
<evidence type="ECO:0000256" key="1">
    <source>
        <dbReference type="SAM" id="MobiDB-lite"/>
    </source>
</evidence>
<proteinExistence type="predicted"/>
<sequence>MEAGAASGVLALSSEAGIPLAPTQADLTPFQRMVLLKEIERQHEEANEQDGAGQVDTGPVNQMKAPRGGGRGETVVYTNEHKSD</sequence>
<dbReference type="GeneID" id="62877310"/>
<organism evidence="2 3">
    <name type="scientific">Haloterrigena salifodinae</name>
    <dbReference type="NCBI Taxonomy" id="2675099"/>
    <lineage>
        <taxon>Archaea</taxon>
        <taxon>Methanobacteriati</taxon>
        <taxon>Methanobacteriota</taxon>
        <taxon>Stenosarchaea group</taxon>
        <taxon>Halobacteria</taxon>
        <taxon>Halobacteriales</taxon>
        <taxon>Natrialbaceae</taxon>
        <taxon>Haloterrigena</taxon>
    </lineage>
</organism>
<evidence type="ECO:0000313" key="3">
    <source>
        <dbReference type="Proteomes" id="UP000637819"/>
    </source>
</evidence>
<name>A0A8T8E0B1_9EURY</name>
<dbReference type="OrthoDB" id="378752at2157"/>
<keyword evidence="3" id="KW-1185">Reference proteome</keyword>
<protein>
    <submittedName>
        <fullName evidence="2">Uncharacterized protein</fullName>
    </submittedName>
</protein>
<dbReference type="AlphaFoldDB" id="A0A8T8E0B1"/>
<evidence type="ECO:0000313" key="2">
    <source>
        <dbReference type="EMBL" id="QRV15022.1"/>
    </source>
</evidence>
<accession>A0A8T8E0B1</accession>
<reference evidence="2 3" key="1">
    <citation type="submission" date="2021-01" db="EMBL/GenBank/DDBJ databases">
        <title>Genome Sequence and Methylation Pattern of Haloterrigena salifodinae BOL5-1, An Extremely Halophilic Archaeon from a Bolivian Salt Mine.</title>
        <authorList>
            <person name="DasSarma P."/>
            <person name="Anton B.P."/>
            <person name="DasSarma S.L."/>
            <person name="von Ehrenheim H.A.L."/>
            <person name="Martinez F.L."/>
            <person name="Guzman D."/>
            <person name="Roberts R.J."/>
            <person name="DasSarma S."/>
        </authorList>
    </citation>
    <scope>NUCLEOTIDE SEQUENCE [LARGE SCALE GENOMIC DNA]</scope>
    <source>
        <strain evidence="2 3">BOL5-1</strain>
    </source>
</reference>
<feature type="region of interest" description="Disordered" evidence="1">
    <location>
        <begin position="41"/>
        <end position="84"/>
    </location>
</feature>
<dbReference type="KEGG" id="hsal:JMJ58_19260"/>
<dbReference type="Proteomes" id="UP000637819">
    <property type="component" value="Chromosome"/>
</dbReference>